<dbReference type="EMBL" id="RIAR02000001">
    <property type="protein sequence ID" value="NSL88816.1"/>
    <property type="molecule type" value="Genomic_DNA"/>
</dbReference>
<proteinExistence type="predicted"/>
<dbReference type="AlphaFoldDB" id="A0A9Q5D322"/>
<evidence type="ECO:0000313" key="3">
    <source>
        <dbReference type="Proteomes" id="UP000281028"/>
    </source>
</evidence>
<accession>A0A9Q5D322</accession>
<evidence type="ECO:0000256" key="1">
    <source>
        <dbReference type="SAM" id="SignalP"/>
    </source>
</evidence>
<dbReference type="Pfam" id="PF17170">
    <property type="entry name" value="DUF5128"/>
    <property type="match status" value="1"/>
</dbReference>
<dbReference type="InterPro" id="IPR011042">
    <property type="entry name" value="6-blade_b-propeller_TolB-like"/>
</dbReference>
<evidence type="ECO:0000313" key="2">
    <source>
        <dbReference type="EMBL" id="NSL88816.1"/>
    </source>
</evidence>
<keyword evidence="1" id="KW-0732">Signal</keyword>
<dbReference type="SUPFAM" id="SSF101898">
    <property type="entry name" value="NHL repeat"/>
    <property type="match status" value="1"/>
</dbReference>
<feature type="chain" id="PRO_5040183944" evidence="1">
    <location>
        <begin position="19"/>
        <end position="368"/>
    </location>
</feature>
<sequence length="368" mass="42700">MKASVCLWLCLLIIFAAGCDRTSKEAPLNIPTEQIDLAKYQEVNFSSLPDEYVKQKKYVSLEMKDDENYVSLISKVKVMNDKIFILDKRKKILVQYDGNGKYLGKVGKLKEEYLNIADFDVDDNGNIYIIDGKLDRMLVYDTARHLQYVKKTPFETDILKTLSGGELLLGLSSWNEGDYRGQQVIRTDKQLEPLEKVLRYNEYVDDNFWITGYRFLQVDSLLFYNKPVDNNVYVFSTAGKIKKAYQFNFGALNVPDADKKDIEKKVDKYNHYRLLSEFTYVTDKYALGQLWDKRKFRFFYADRNRHIVYLQDTAAPNELKSLSDFDGKTLSALIYPGDYDEKAFASLPPDTKSQLEKGGFVVCKYELN</sequence>
<feature type="signal peptide" evidence="1">
    <location>
        <begin position="1"/>
        <end position="18"/>
    </location>
</feature>
<name>A0A9Q5D322_9BACT</name>
<reference evidence="2" key="1">
    <citation type="submission" date="2020-05" db="EMBL/GenBank/DDBJ databases">
        <title>Chitinophaga laudate sp. nov., isolated from a tropical peat swamp.</title>
        <authorList>
            <person name="Goh C.B.S."/>
            <person name="Lee M.S."/>
            <person name="Parimannan S."/>
            <person name="Pasbakhsh P."/>
            <person name="Yule C.M."/>
            <person name="Rajandas H."/>
            <person name="Loke S."/>
            <person name="Croft L."/>
            <person name="Tan J.B.L."/>
        </authorList>
    </citation>
    <scope>NUCLEOTIDE SEQUENCE</scope>
    <source>
        <strain evidence="2">Mgbs1</strain>
    </source>
</reference>
<dbReference type="OrthoDB" id="820429at2"/>
<keyword evidence="3" id="KW-1185">Reference proteome</keyword>
<gene>
    <name evidence="2" type="ORF">ECE50_018380</name>
</gene>
<organism evidence="2 3">
    <name type="scientific">Chitinophaga solisilvae</name>
    <dbReference type="NCBI Taxonomy" id="1233460"/>
    <lineage>
        <taxon>Bacteria</taxon>
        <taxon>Pseudomonadati</taxon>
        <taxon>Bacteroidota</taxon>
        <taxon>Chitinophagia</taxon>
        <taxon>Chitinophagales</taxon>
        <taxon>Chitinophagaceae</taxon>
        <taxon>Chitinophaga</taxon>
    </lineage>
</organism>
<dbReference type="PROSITE" id="PS51257">
    <property type="entry name" value="PROKAR_LIPOPROTEIN"/>
    <property type="match status" value="1"/>
</dbReference>
<dbReference type="Proteomes" id="UP000281028">
    <property type="component" value="Unassembled WGS sequence"/>
</dbReference>
<protein>
    <submittedName>
        <fullName evidence="2">6-bladed beta-propeller</fullName>
    </submittedName>
</protein>
<dbReference type="Gene3D" id="2.120.10.30">
    <property type="entry name" value="TolB, C-terminal domain"/>
    <property type="match status" value="1"/>
</dbReference>
<comment type="caution">
    <text evidence="2">The sequence shown here is derived from an EMBL/GenBank/DDBJ whole genome shotgun (WGS) entry which is preliminary data.</text>
</comment>